<evidence type="ECO:0000256" key="1">
    <source>
        <dbReference type="SAM" id="MobiDB-lite"/>
    </source>
</evidence>
<evidence type="ECO:0000313" key="2">
    <source>
        <dbReference type="EMBL" id="TKR95737.1"/>
    </source>
</evidence>
<comment type="caution">
    <text evidence="2">The sequence shown here is derived from an EMBL/GenBank/DDBJ whole genome shotgun (WGS) entry which is preliminary data.</text>
</comment>
<sequence>MGEMVVILNKEEESQEDEEKRGCGVEILSINFRDKDWKENIAKMDMNAENGNIMGFQVSISVDHYAKDNGRSVSLSKEVMDVVPKRVERLVELLKPVSRTTTADEVLHVGIDYSQTMVENVSHGLEASTGKGEGTLGGHREDFRQR</sequence>
<feature type="region of interest" description="Disordered" evidence="1">
    <location>
        <begin position="124"/>
        <end position="146"/>
    </location>
</feature>
<reference evidence="2 3" key="2">
    <citation type="journal article" date="2019" name="G3 (Bethesda)">
        <title>Hybrid Assembly of the Genome of the Entomopathogenic Nematode Steinernema carpocapsae Identifies the X-Chromosome.</title>
        <authorList>
            <person name="Serra L."/>
            <person name="Macchietto M."/>
            <person name="Macias-Munoz A."/>
            <person name="McGill C.J."/>
            <person name="Rodriguez I.M."/>
            <person name="Rodriguez B."/>
            <person name="Murad R."/>
            <person name="Mortazavi A."/>
        </authorList>
    </citation>
    <scope>NUCLEOTIDE SEQUENCE [LARGE SCALE GENOMIC DNA]</scope>
    <source>
        <strain evidence="2 3">ALL</strain>
    </source>
</reference>
<organism evidence="2 3">
    <name type="scientific">Steinernema carpocapsae</name>
    <name type="common">Entomopathogenic nematode</name>
    <dbReference type="NCBI Taxonomy" id="34508"/>
    <lineage>
        <taxon>Eukaryota</taxon>
        <taxon>Metazoa</taxon>
        <taxon>Ecdysozoa</taxon>
        <taxon>Nematoda</taxon>
        <taxon>Chromadorea</taxon>
        <taxon>Rhabditida</taxon>
        <taxon>Tylenchina</taxon>
        <taxon>Panagrolaimomorpha</taxon>
        <taxon>Strongyloidoidea</taxon>
        <taxon>Steinernematidae</taxon>
        <taxon>Steinernema</taxon>
    </lineage>
</organism>
<proteinExistence type="predicted"/>
<keyword evidence="3" id="KW-1185">Reference proteome</keyword>
<reference evidence="2 3" key="1">
    <citation type="journal article" date="2015" name="Genome Biol.">
        <title>Comparative genomics of Steinernema reveals deeply conserved gene regulatory networks.</title>
        <authorList>
            <person name="Dillman A.R."/>
            <person name="Macchietto M."/>
            <person name="Porter C.F."/>
            <person name="Rogers A."/>
            <person name="Williams B."/>
            <person name="Antoshechkin I."/>
            <person name="Lee M.M."/>
            <person name="Goodwin Z."/>
            <person name="Lu X."/>
            <person name="Lewis E.E."/>
            <person name="Goodrich-Blair H."/>
            <person name="Stock S.P."/>
            <person name="Adams B.J."/>
            <person name="Sternberg P.W."/>
            <person name="Mortazavi A."/>
        </authorList>
    </citation>
    <scope>NUCLEOTIDE SEQUENCE [LARGE SCALE GENOMIC DNA]</scope>
    <source>
        <strain evidence="2 3">ALL</strain>
    </source>
</reference>
<dbReference type="AlphaFoldDB" id="A0A4U5PGK2"/>
<protein>
    <submittedName>
        <fullName evidence="2">Uncharacterized protein</fullName>
    </submittedName>
</protein>
<gene>
    <name evidence="2" type="ORF">L596_009865</name>
</gene>
<dbReference type="EMBL" id="AZBU02000002">
    <property type="protein sequence ID" value="TKR95737.1"/>
    <property type="molecule type" value="Genomic_DNA"/>
</dbReference>
<evidence type="ECO:0000313" key="3">
    <source>
        <dbReference type="Proteomes" id="UP000298663"/>
    </source>
</evidence>
<accession>A0A4U5PGK2</accession>
<dbReference type="Proteomes" id="UP000298663">
    <property type="component" value="Unassembled WGS sequence"/>
</dbReference>
<name>A0A4U5PGK2_STECR</name>